<feature type="region of interest" description="Disordered" evidence="1">
    <location>
        <begin position="121"/>
        <end position="167"/>
    </location>
</feature>
<gene>
    <name evidence="2" type="ORF">Hypma_004701</name>
</gene>
<dbReference type="OrthoDB" id="2756471at2759"/>
<proteinExistence type="predicted"/>
<comment type="caution">
    <text evidence="2">The sequence shown here is derived from an EMBL/GenBank/DDBJ whole genome shotgun (WGS) entry which is preliminary data.</text>
</comment>
<reference evidence="2" key="1">
    <citation type="submission" date="2018-04" db="EMBL/GenBank/DDBJ databases">
        <title>Whole genome sequencing of Hypsizygus marmoreus.</title>
        <authorList>
            <person name="Choi I.-G."/>
            <person name="Min B."/>
            <person name="Kim J.-G."/>
            <person name="Kim S."/>
            <person name="Oh Y.-L."/>
            <person name="Kong W.-S."/>
            <person name="Park H."/>
            <person name="Jeong J."/>
            <person name="Song E.-S."/>
        </authorList>
    </citation>
    <scope>NUCLEOTIDE SEQUENCE [LARGE SCALE GENOMIC DNA]</scope>
    <source>
        <strain evidence="2">51987-8</strain>
    </source>
</reference>
<keyword evidence="3" id="KW-1185">Reference proteome</keyword>
<evidence type="ECO:0000313" key="3">
    <source>
        <dbReference type="Proteomes" id="UP000076154"/>
    </source>
</evidence>
<name>A0A369J6T9_HYPMA</name>
<organism evidence="2 3">
    <name type="scientific">Hypsizygus marmoreus</name>
    <name type="common">White beech mushroom</name>
    <name type="synonym">Agaricus marmoreus</name>
    <dbReference type="NCBI Taxonomy" id="39966"/>
    <lineage>
        <taxon>Eukaryota</taxon>
        <taxon>Fungi</taxon>
        <taxon>Dikarya</taxon>
        <taxon>Basidiomycota</taxon>
        <taxon>Agaricomycotina</taxon>
        <taxon>Agaricomycetes</taxon>
        <taxon>Agaricomycetidae</taxon>
        <taxon>Agaricales</taxon>
        <taxon>Tricholomatineae</taxon>
        <taxon>Lyophyllaceae</taxon>
        <taxon>Hypsizygus</taxon>
    </lineage>
</organism>
<feature type="compositionally biased region" description="Polar residues" evidence="1">
    <location>
        <begin position="127"/>
        <end position="143"/>
    </location>
</feature>
<accession>A0A369J6T9</accession>
<dbReference type="EMBL" id="LUEZ02000184">
    <property type="protein sequence ID" value="RDB15204.1"/>
    <property type="molecule type" value="Genomic_DNA"/>
</dbReference>
<feature type="compositionally biased region" description="Polar residues" evidence="1">
    <location>
        <begin position="33"/>
        <end position="43"/>
    </location>
</feature>
<evidence type="ECO:0000256" key="1">
    <source>
        <dbReference type="SAM" id="MobiDB-lite"/>
    </source>
</evidence>
<dbReference type="Proteomes" id="UP000076154">
    <property type="component" value="Unassembled WGS sequence"/>
</dbReference>
<dbReference type="AlphaFoldDB" id="A0A369J6T9"/>
<dbReference type="InParanoid" id="A0A369J6T9"/>
<evidence type="ECO:0000313" key="2">
    <source>
        <dbReference type="EMBL" id="RDB15204.1"/>
    </source>
</evidence>
<feature type="region of interest" description="Disordered" evidence="1">
    <location>
        <begin position="1"/>
        <end position="53"/>
    </location>
</feature>
<protein>
    <submittedName>
        <fullName evidence="2">Uncharacterized protein</fullName>
    </submittedName>
</protein>
<sequence length="242" mass="26809">MAQKHQSCLPLPQISPSPHSPPRSSTGHREAAETSNSVTSSLFQDGGALDSQLSDSQYIRRLEEAPTPGSPPYGYFEAPSSPLIESQHKIVDRLGWNAVQGLQNLSEANFLKVSEALMEDDEVPGSTKGQSMSLHASSNTTVHKPSPATPSRHKKSGVINRPSVTSPLPSMKHRLRLELLQANRKDDIQYLLELVAQARSKELRLREELEMLQEYCTEIQNLALVHGLEIPKPRYSTIPMPF</sequence>